<accession>A0A239BWE8</accession>
<dbReference type="Proteomes" id="UP000198284">
    <property type="component" value="Unassembled WGS sequence"/>
</dbReference>
<reference evidence="2 3" key="1">
    <citation type="submission" date="2017-06" db="EMBL/GenBank/DDBJ databases">
        <authorList>
            <person name="Kim H.J."/>
            <person name="Triplett B.A."/>
        </authorList>
    </citation>
    <scope>NUCLEOTIDE SEQUENCE [LARGE SCALE GENOMIC DNA]</scope>
    <source>
        <strain evidence="2 3">U15</strain>
    </source>
</reference>
<gene>
    <name evidence="2" type="ORF">SAMN06265795_101131</name>
</gene>
<protein>
    <submittedName>
        <fullName evidence="2">Uncharacterized protein</fullName>
    </submittedName>
</protein>
<dbReference type="EMBL" id="FZOT01000001">
    <property type="protein sequence ID" value="SNS12337.1"/>
    <property type="molecule type" value="Genomic_DNA"/>
</dbReference>
<sequence length="70" mass="7625">MAQPGSMQDPANIKNPPNPAPYQPRDRQPKEGTAAPAGTADGHVEVIGEVDNERSDEDKAPILSDERYKR</sequence>
<evidence type="ECO:0000313" key="3">
    <source>
        <dbReference type="Proteomes" id="UP000198284"/>
    </source>
</evidence>
<dbReference type="RefSeq" id="WP_089397376.1">
    <property type="nucleotide sequence ID" value="NZ_FZOT01000001.1"/>
</dbReference>
<keyword evidence="3" id="KW-1185">Reference proteome</keyword>
<name>A0A239BWE8_9BURK</name>
<organism evidence="2 3">
    <name type="scientific">Noviherbaspirillum humi</name>
    <dbReference type="NCBI Taxonomy" id="1688639"/>
    <lineage>
        <taxon>Bacteria</taxon>
        <taxon>Pseudomonadati</taxon>
        <taxon>Pseudomonadota</taxon>
        <taxon>Betaproteobacteria</taxon>
        <taxon>Burkholderiales</taxon>
        <taxon>Oxalobacteraceae</taxon>
        <taxon>Noviherbaspirillum</taxon>
    </lineage>
</organism>
<evidence type="ECO:0000256" key="1">
    <source>
        <dbReference type="SAM" id="MobiDB-lite"/>
    </source>
</evidence>
<feature type="compositionally biased region" description="Basic and acidic residues" evidence="1">
    <location>
        <begin position="42"/>
        <end position="70"/>
    </location>
</feature>
<dbReference type="AlphaFoldDB" id="A0A239BWE8"/>
<evidence type="ECO:0000313" key="2">
    <source>
        <dbReference type="EMBL" id="SNS12337.1"/>
    </source>
</evidence>
<proteinExistence type="predicted"/>
<feature type="region of interest" description="Disordered" evidence="1">
    <location>
        <begin position="1"/>
        <end position="70"/>
    </location>
</feature>